<comment type="caution">
    <text evidence="9">The sequence shown here is derived from an EMBL/GenBank/DDBJ whole genome shotgun (WGS) entry which is preliminary data.</text>
</comment>
<evidence type="ECO:0000256" key="7">
    <source>
        <dbReference type="SAM" id="SignalP"/>
    </source>
</evidence>
<feature type="transmembrane region" description="Helical" evidence="6">
    <location>
        <begin position="378"/>
        <end position="398"/>
    </location>
</feature>
<feature type="domain" description="Major facilitator superfamily (MFS) profile" evidence="8">
    <location>
        <begin position="8"/>
        <end position="402"/>
    </location>
</feature>
<keyword evidence="2" id="KW-1003">Cell membrane</keyword>
<feature type="transmembrane region" description="Helical" evidence="6">
    <location>
        <begin position="129"/>
        <end position="151"/>
    </location>
</feature>
<feature type="transmembrane region" description="Helical" evidence="6">
    <location>
        <begin position="46"/>
        <end position="66"/>
    </location>
</feature>
<dbReference type="Gene3D" id="1.20.1250.20">
    <property type="entry name" value="MFS general substrate transporter like domains"/>
    <property type="match status" value="2"/>
</dbReference>
<feature type="transmembrane region" description="Helical" evidence="6">
    <location>
        <begin position="97"/>
        <end position="120"/>
    </location>
</feature>
<evidence type="ECO:0000256" key="5">
    <source>
        <dbReference type="ARBA" id="ARBA00023136"/>
    </source>
</evidence>
<feature type="transmembrane region" description="Helical" evidence="6">
    <location>
        <begin position="217"/>
        <end position="237"/>
    </location>
</feature>
<accession>A0ABT5YM72</accession>
<feature type="transmembrane region" description="Helical" evidence="6">
    <location>
        <begin position="337"/>
        <end position="358"/>
    </location>
</feature>
<keyword evidence="10" id="KW-1185">Reference proteome</keyword>
<reference evidence="9 10" key="1">
    <citation type="submission" date="2023-03" db="EMBL/GenBank/DDBJ databases">
        <title>Fodinicurvata sp. CAU 1616 isolated from sea sendiment.</title>
        <authorList>
            <person name="Kim W."/>
        </authorList>
    </citation>
    <scope>NUCLEOTIDE SEQUENCE [LARGE SCALE GENOMIC DNA]</scope>
    <source>
        <strain evidence="9 10">CAU 1616</strain>
    </source>
</reference>
<keyword evidence="7" id="KW-0732">Signal</keyword>
<feature type="transmembrane region" description="Helical" evidence="6">
    <location>
        <begin position="249"/>
        <end position="270"/>
    </location>
</feature>
<dbReference type="Pfam" id="PF07690">
    <property type="entry name" value="MFS_1"/>
    <property type="match status" value="1"/>
</dbReference>
<evidence type="ECO:0000256" key="2">
    <source>
        <dbReference type="ARBA" id="ARBA00022475"/>
    </source>
</evidence>
<sequence>MHLQRFLVLSVLCLAAMVSQFYRAANSVLAAPVMADLSLPPAAYGGMTAAFFVAFMLTQVPAGILLDRYGPRLTISGLLLFAVAGALLFAAGDRLVVLIAARVLLGVGCAAVIMGAFIAISGWFPARHFALISSVIISTSHLGNLLATAPLGYSVETVGWRGSFVALAGVTLVASLLVYLLVRDTPRPRSRQASRSSWSETLKGSLSILKMRDIQRAFVLALVGYPSMITILGLWGGPYLQTRFGLTSAQVGEVLLVMPASSLVGALCFGPLDQLFNSRKRAVLAGIVPLGLLLLALGIHPAPSLTLVTLFLGAIAFFSAASMLIIAHGRGLLPDHLAGRGITTINIGIIGGAALFQLCSSLLLDAYTGSQGVIADAGFRVLFTTMGSLVLLAVLVYLPARDVHPRQLTGKPSA</sequence>
<dbReference type="RefSeq" id="WP_275821680.1">
    <property type="nucleotide sequence ID" value="NZ_JARHUD010000004.1"/>
</dbReference>
<proteinExistence type="predicted"/>
<comment type="subcellular location">
    <subcellularLocation>
        <location evidence="1">Cell membrane</location>
        <topology evidence="1">Multi-pass membrane protein</topology>
    </subcellularLocation>
</comment>
<dbReference type="InterPro" id="IPR050189">
    <property type="entry name" value="MFS_Efflux_Transporters"/>
</dbReference>
<dbReference type="InterPro" id="IPR011701">
    <property type="entry name" value="MFS"/>
</dbReference>
<organism evidence="9 10">
    <name type="scientific">Aquibaculum arenosum</name>
    <dbReference type="NCBI Taxonomy" id="3032591"/>
    <lineage>
        <taxon>Bacteria</taxon>
        <taxon>Pseudomonadati</taxon>
        <taxon>Pseudomonadota</taxon>
        <taxon>Alphaproteobacteria</taxon>
        <taxon>Rhodospirillales</taxon>
        <taxon>Rhodovibrionaceae</taxon>
        <taxon>Aquibaculum</taxon>
    </lineage>
</organism>
<keyword evidence="4 6" id="KW-1133">Transmembrane helix</keyword>
<evidence type="ECO:0000259" key="8">
    <source>
        <dbReference type="PROSITE" id="PS50850"/>
    </source>
</evidence>
<feature type="transmembrane region" description="Helical" evidence="6">
    <location>
        <begin position="73"/>
        <end position="91"/>
    </location>
</feature>
<feature type="signal peptide" evidence="7">
    <location>
        <begin position="1"/>
        <end position="24"/>
    </location>
</feature>
<evidence type="ECO:0000256" key="6">
    <source>
        <dbReference type="SAM" id="Phobius"/>
    </source>
</evidence>
<evidence type="ECO:0000313" key="10">
    <source>
        <dbReference type="Proteomes" id="UP001215503"/>
    </source>
</evidence>
<evidence type="ECO:0000256" key="3">
    <source>
        <dbReference type="ARBA" id="ARBA00022692"/>
    </source>
</evidence>
<keyword evidence="3 6" id="KW-0812">Transmembrane</keyword>
<dbReference type="SUPFAM" id="SSF103473">
    <property type="entry name" value="MFS general substrate transporter"/>
    <property type="match status" value="1"/>
</dbReference>
<dbReference type="Proteomes" id="UP001215503">
    <property type="component" value="Unassembled WGS sequence"/>
</dbReference>
<evidence type="ECO:0000256" key="1">
    <source>
        <dbReference type="ARBA" id="ARBA00004651"/>
    </source>
</evidence>
<dbReference type="PROSITE" id="PS50850">
    <property type="entry name" value="MFS"/>
    <property type="match status" value="1"/>
</dbReference>
<protein>
    <submittedName>
        <fullName evidence="9">MFS transporter</fullName>
    </submittedName>
</protein>
<keyword evidence="5 6" id="KW-0472">Membrane</keyword>
<dbReference type="EMBL" id="JARHUD010000004">
    <property type="protein sequence ID" value="MDF2095860.1"/>
    <property type="molecule type" value="Genomic_DNA"/>
</dbReference>
<feature type="transmembrane region" description="Helical" evidence="6">
    <location>
        <begin position="282"/>
        <end position="299"/>
    </location>
</feature>
<dbReference type="PANTHER" id="PTHR43124">
    <property type="entry name" value="PURINE EFFLUX PUMP PBUE"/>
    <property type="match status" value="1"/>
</dbReference>
<gene>
    <name evidence="9" type="ORF">P2G67_07720</name>
</gene>
<dbReference type="PANTHER" id="PTHR43124:SF3">
    <property type="entry name" value="CHLORAMPHENICOL EFFLUX PUMP RV0191"/>
    <property type="match status" value="1"/>
</dbReference>
<feature type="transmembrane region" description="Helical" evidence="6">
    <location>
        <begin position="163"/>
        <end position="182"/>
    </location>
</feature>
<evidence type="ECO:0000313" key="9">
    <source>
        <dbReference type="EMBL" id="MDF2095860.1"/>
    </source>
</evidence>
<dbReference type="InterPro" id="IPR020846">
    <property type="entry name" value="MFS_dom"/>
</dbReference>
<feature type="chain" id="PRO_5045918117" evidence="7">
    <location>
        <begin position="25"/>
        <end position="414"/>
    </location>
</feature>
<name>A0ABT5YM72_9PROT</name>
<evidence type="ECO:0000256" key="4">
    <source>
        <dbReference type="ARBA" id="ARBA00022989"/>
    </source>
</evidence>
<dbReference type="InterPro" id="IPR036259">
    <property type="entry name" value="MFS_trans_sf"/>
</dbReference>
<feature type="transmembrane region" description="Helical" evidence="6">
    <location>
        <begin position="305"/>
        <end position="325"/>
    </location>
</feature>